<evidence type="ECO:0000313" key="2">
    <source>
        <dbReference type="EMBL" id="SDT63038.1"/>
    </source>
</evidence>
<feature type="transmembrane region" description="Helical" evidence="1">
    <location>
        <begin position="14"/>
        <end position="34"/>
    </location>
</feature>
<feature type="transmembrane region" description="Helical" evidence="1">
    <location>
        <begin position="89"/>
        <end position="108"/>
    </location>
</feature>
<reference evidence="3" key="1">
    <citation type="submission" date="2016-10" db="EMBL/GenBank/DDBJ databases">
        <authorList>
            <person name="Varghese N."/>
            <person name="Submissions S."/>
        </authorList>
    </citation>
    <scope>NUCLEOTIDE SEQUENCE [LARGE SCALE GENOMIC DNA]</scope>
    <source>
        <strain evidence="3">IMMIB L-1606</strain>
    </source>
</reference>
<dbReference type="AlphaFoldDB" id="A0A1H2BXR1"/>
<evidence type="ECO:0000313" key="3">
    <source>
        <dbReference type="Proteomes" id="UP000198751"/>
    </source>
</evidence>
<keyword evidence="3" id="KW-1185">Reference proteome</keyword>
<accession>A0A1H2BXR1</accession>
<keyword evidence="1" id="KW-0472">Membrane</keyword>
<evidence type="ECO:0000256" key="1">
    <source>
        <dbReference type="SAM" id="Phobius"/>
    </source>
</evidence>
<keyword evidence="1" id="KW-0812">Transmembrane</keyword>
<dbReference type="EMBL" id="LT629779">
    <property type="protein sequence ID" value="SDT63038.1"/>
    <property type="molecule type" value="Genomic_DNA"/>
</dbReference>
<gene>
    <name evidence="2" type="ORF">SAMN04489743_4087</name>
</gene>
<dbReference type="Pfam" id="PF14325">
    <property type="entry name" value="DUF4383"/>
    <property type="match status" value="1"/>
</dbReference>
<evidence type="ECO:0008006" key="4">
    <source>
        <dbReference type="Google" id="ProtNLM"/>
    </source>
</evidence>
<keyword evidence="1" id="KW-1133">Transmembrane helix</keyword>
<protein>
    <recommendedName>
        <fullName evidence="4">DUF4383 domain-containing protein</fullName>
    </recommendedName>
</protein>
<organism evidence="2 3">
    <name type="scientific">Pseudarthrobacter equi</name>
    <dbReference type="NCBI Taxonomy" id="728066"/>
    <lineage>
        <taxon>Bacteria</taxon>
        <taxon>Bacillati</taxon>
        <taxon>Actinomycetota</taxon>
        <taxon>Actinomycetes</taxon>
        <taxon>Micrococcales</taxon>
        <taxon>Micrococcaceae</taxon>
        <taxon>Pseudarthrobacter</taxon>
    </lineage>
</organism>
<name>A0A1H2BXR1_9MICC</name>
<proteinExistence type="predicted"/>
<sequence>MAASTLTRAARSGLQWASLSAGILLLAAGVLGFIPGVTHNLHHLGFAGPGSGAELFGKFQVSVLHNLLHGAFGASGILMCRTHRHARSFFIYGGVAHLALWVYGLLVADDTPANFLPANHPDNVLHLSLGLGMVFLAVLLSPRTPKATAPNREHHQGAP</sequence>
<dbReference type="Proteomes" id="UP000198751">
    <property type="component" value="Chromosome I"/>
</dbReference>
<dbReference type="OrthoDB" id="572373at2"/>
<feature type="transmembrane region" description="Helical" evidence="1">
    <location>
        <begin position="124"/>
        <end position="142"/>
    </location>
</feature>
<dbReference type="RefSeq" id="WP_091723664.1">
    <property type="nucleotide sequence ID" value="NZ_LT629779.1"/>
</dbReference>